<dbReference type="InterPro" id="IPR051794">
    <property type="entry name" value="PG_Endopeptidase_C40"/>
</dbReference>
<dbReference type="InterPro" id="IPR000064">
    <property type="entry name" value="NLP_P60_dom"/>
</dbReference>
<dbReference type="PROSITE" id="PS51935">
    <property type="entry name" value="NLPC_P60"/>
    <property type="match status" value="1"/>
</dbReference>
<accession>A0ABP7EYS6</accession>
<evidence type="ECO:0000256" key="3">
    <source>
        <dbReference type="ARBA" id="ARBA00022801"/>
    </source>
</evidence>
<protein>
    <recommendedName>
        <fullName evidence="5">NlpC/P60 domain-containing protein</fullName>
    </recommendedName>
</protein>
<keyword evidence="4" id="KW-0788">Thiol protease</keyword>
<comment type="caution">
    <text evidence="6">The sequence shown here is derived from an EMBL/GenBank/DDBJ whole genome shotgun (WGS) entry which is preliminary data.</text>
</comment>
<dbReference type="Proteomes" id="UP001500908">
    <property type="component" value="Unassembled WGS sequence"/>
</dbReference>
<dbReference type="PANTHER" id="PTHR47359:SF3">
    <property type="entry name" value="NLP_P60 DOMAIN-CONTAINING PROTEIN-RELATED"/>
    <property type="match status" value="1"/>
</dbReference>
<keyword evidence="3" id="KW-0378">Hydrolase</keyword>
<evidence type="ECO:0000259" key="5">
    <source>
        <dbReference type="PROSITE" id="PS51935"/>
    </source>
</evidence>
<evidence type="ECO:0000256" key="4">
    <source>
        <dbReference type="ARBA" id="ARBA00022807"/>
    </source>
</evidence>
<evidence type="ECO:0000313" key="7">
    <source>
        <dbReference type="Proteomes" id="UP001500908"/>
    </source>
</evidence>
<dbReference type="EMBL" id="BAABDD010000001">
    <property type="protein sequence ID" value="GAA3725837.1"/>
    <property type="molecule type" value="Genomic_DNA"/>
</dbReference>
<evidence type="ECO:0000256" key="2">
    <source>
        <dbReference type="ARBA" id="ARBA00022670"/>
    </source>
</evidence>
<dbReference type="Pfam" id="PF00877">
    <property type="entry name" value="NLPC_P60"/>
    <property type="match status" value="1"/>
</dbReference>
<feature type="domain" description="NlpC/P60" evidence="5">
    <location>
        <begin position="96"/>
        <end position="216"/>
    </location>
</feature>
<name>A0ABP7EYS6_9ACTN</name>
<dbReference type="PANTHER" id="PTHR47359">
    <property type="entry name" value="PEPTIDOGLYCAN DL-ENDOPEPTIDASE CWLO"/>
    <property type="match status" value="1"/>
</dbReference>
<keyword evidence="2" id="KW-0645">Protease</keyword>
<dbReference type="Gene3D" id="3.90.1720.10">
    <property type="entry name" value="endopeptidase domain like (from Nostoc punctiforme)"/>
    <property type="match status" value="1"/>
</dbReference>
<keyword evidence="7" id="KW-1185">Reference proteome</keyword>
<sequence>MSMNAFSRLRPRNAGDDSGASVTETAVAVLVAAGVITAVANMSLSDEFNDGVREMVCLIEGPECDGETWTAHDRPAVPKEADFNLTGAWSGEVEGTGDAATAIAFALQQKGDRYLLGANGPDLWDCSSLVQAAWRTAGVSIPRTTWTQIKALDPVDDHQFQPGDLLFFHTLSYQPPPSHVGMYIGNGRMVHAGDPVQEVTLNAYWMSIYEGAGRPPQD</sequence>
<evidence type="ECO:0000256" key="1">
    <source>
        <dbReference type="ARBA" id="ARBA00007074"/>
    </source>
</evidence>
<gene>
    <name evidence="6" type="ORF">GCM10022402_03200</name>
</gene>
<evidence type="ECO:0000313" key="6">
    <source>
        <dbReference type="EMBL" id="GAA3725837.1"/>
    </source>
</evidence>
<proteinExistence type="inferred from homology"/>
<organism evidence="6 7">
    <name type="scientific">Salinactinospora qingdaonensis</name>
    <dbReference type="NCBI Taxonomy" id="702744"/>
    <lineage>
        <taxon>Bacteria</taxon>
        <taxon>Bacillati</taxon>
        <taxon>Actinomycetota</taxon>
        <taxon>Actinomycetes</taxon>
        <taxon>Streptosporangiales</taxon>
        <taxon>Nocardiopsidaceae</taxon>
        <taxon>Salinactinospora</taxon>
    </lineage>
</organism>
<dbReference type="SUPFAM" id="SSF54001">
    <property type="entry name" value="Cysteine proteinases"/>
    <property type="match status" value="1"/>
</dbReference>
<reference evidence="7" key="1">
    <citation type="journal article" date="2019" name="Int. J. Syst. Evol. Microbiol.">
        <title>The Global Catalogue of Microorganisms (GCM) 10K type strain sequencing project: providing services to taxonomists for standard genome sequencing and annotation.</title>
        <authorList>
            <consortium name="The Broad Institute Genomics Platform"/>
            <consortium name="The Broad Institute Genome Sequencing Center for Infectious Disease"/>
            <person name="Wu L."/>
            <person name="Ma J."/>
        </authorList>
    </citation>
    <scope>NUCLEOTIDE SEQUENCE [LARGE SCALE GENOMIC DNA]</scope>
    <source>
        <strain evidence="7">JCM 17137</strain>
    </source>
</reference>
<comment type="similarity">
    <text evidence="1">Belongs to the peptidase C40 family.</text>
</comment>
<dbReference type="InterPro" id="IPR038765">
    <property type="entry name" value="Papain-like_cys_pep_sf"/>
</dbReference>